<feature type="region of interest" description="Disordered" evidence="1">
    <location>
        <begin position="1"/>
        <end position="27"/>
    </location>
</feature>
<evidence type="ECO:0000256" key="1">
    <source>
        <dbReference type="SAM" id="MobiDB-lite"/>
    </source>
</evidence>
<gene>
    <name evidence="2" type="ORF">WJX84_003796</name>
</gene>
<dbReference type="EMBL" id="JALJOV010001183">
    <property type="protein sequence ID" value="KAK9852589.1"/>
    <property type="molecule type" value="Genomic_DNA"/>
</dbReference>
<evidence type="ECO:0000313" key="2">
    <source>
        <dbReference type="EMBL" id="KAK9852589.1"/>
    </source>
</evidence>
<feature type="region of interest" description="Disordered" evidence="1">
    <location>
        <begin position="172"/>
        <end position="195"/>
    </location>
</feature>
<comment type="caution">
    <text evidence="2">The sequence shown here is derived from an EMBL/GenBank/DDBJ whole genome shotgun (WGS) entry which is preliminary data.</text>
</comment>
<proteinExistence type="predicted"/>
<name>A0AAW1SRB7_9CHLO</name>
<dbReference type="Proteomes" id="UP001485043">
    <property type="component" value="Unassembled WGS sequence"/>
</dbReference>
<keyword evidence="3" id="KW-1185">Reference proteome</keyword>
<dbReference type="AlphaFoldDB" id="A0AAW1SRB7"/>
<protein>
    <submittedName>
        <fullName evidence="2">Uncharacterized protein</fullName>
    </submittedName>
</protein>
<accession>A0AAW1SRB7</accession>
<evidence type="ECO:0000313" key="3">
    <source>
        <dbReference type="Proteomes" id="UP001485043"/>
    </source>
</evidence>
<reference evidence="2 3" key="1">
    <citation type="journal article" date="2024" name="Nat. Commun.">
        <title>Phylogenomics reveals the evolutionary origins of lichenization in chlorophyte algae.</title>
        <authorList>
            <person name="Puginier C."/>
            <person name="Libourel C."/>
            <person name="Otte J."/>
            <person name="Skaloud P."/>
            <person name="Haon M."/>
            <person name="Grisel S."/>
            <person name="Petersen M."/>
            <person name="Berrin J.G."/>
            <person name="Delaux P.M."/>
            <person name="Dal Grande F."/>
            <person name="Keller J."/>
        </authorList>
    </citation>
    <scope>NUCLEOTIDE SEQUENCE [LARGE SCALE GENOMIC DNA]</scope>
    <source>
        <strain evidence="2 3">SAG 2523</strain>
    </source>
</reference>
<sequence length="195" mass="21592">MDRTSLESVNAPQEVQPQPAGLDPNSLAGVGRKLDYLHLESPSLQLKPSRRSSAGPLEHLHLEGIQPAADAAHMQQTPDSTEDLRRHVIRENMHSRDWRSLQCSLVLPGLSQLSLRHLPPQIFSEPPTAALIVASRLAAPFTQEEYAAMPVRFSRHLPFDQINAAIGFINQRSSSSKGKPPLSMAPSHLQDWRNP</sequence>
<feature type="compositionally biased region" description="Polar residues" evidence="1">
    <location>
        <begin position="1"/>
        <end position="16"/>
    </location>
</feature>
<organism evidence="2 3">
    <name type="scientific">Apatococcus fuscideae</name>
    <dbReference type="NCBI Taxonomy" id="2026836"/>
    <lineage>
        <taxon>Eukaryota</taxon>
        <taxon>Viridiplantae</taxon>
        <taxon>Chlorophyta</taxon>
        <taxon>core chlorophytes</taxon>
        <taxon>Trebouxiophyceae</taxon>
        <taxon>Chlorellales</taxon>
        <taxon>Chlorellaceae</taxon>
        <taxon>Apatococcus</taxon>
    </lineage>
</organism>